<proteinExistence type="predicted"/>
<dbReference type="PANTHER" id="PTHR22893">
    <property type="entry name" value="NADH OXIDOREDUCTASE-RELATED"/>
    <property type="match status" value="1"/>
</dbReference>
<name>A0A9P5BBB4_9HYPO</name>
<dbReference type="FunFam" id="3.20.20.70:FF:000138">
    <property type="entry name" value="NADPH dehydrogenase 1"/>
    <property type="match status" value="1"/>
</dbReference>
<dbReference type="Proteomes" id="UP000737391">
    <property type="component" value="Unassembled WGS sequence"/>
</dbReference>
<evidence type="ECO:0000313" key="4">
    <source>
        <dbReference type="Proteomes" id="UP000737391"/>
    </source>
</evidence>
<dbReference type="GO" id="GO:0010181">
    <property type="term" value="F:FMN binding"/>
    <property type="evidence" value="ECO:0007669"/>
    <property type="project" value="InterPro"/>
</dbReference>
<dbReference type="CDD" id="cd02933">
    <property type="entry name" value="OYE_like_FMN"/>
    <property type="match status" value="1"/>
</dbReference>
<evidence type="ECO:0000259" key="2">
    <source>
        <dbReference type="Pfam" id="PF00724"/>
    </source>
</evidence>
<organism evidence="3 4">
    <name type="scientific">Fusarium agapanthi</name>
    <dbReference type="NCBI Taxonomy" id="1803897"/>
    <lineage>
        <taxon>Eukaryota</taxon>
        <taxon>Fungi</taxon>
        <taxon>Dikarya</taxon>
        <taxon>Ascomycota</taxon>
        <taxon>Pezizomycotina</taxon>
        <taxon>Sordariomycetes</taxon>
        <taxon>Hypocreomycetidae</taxon>
        <taxon>Hypocreales</taxon>
        <taxon>Nectriaceae</taxon>
        <taxon>Fusarium</taxon>
        <taxon>Fusarium fujikuroi species complex</taxon>
    </lineage>
</organism>
<dbReference type="GO" id="GO:0003959">
    <property type="term" value="F:NADPH dehydrogenase activity"/>
    <property type="evidence" value="ECO:0007669"/>
    <property type="project" value="TreeGrafter"/>
</dbReference>
<feature type="domain" description="NADH:flavin oxidoreductase/NADH oxidase N-terminal" evidence="2">
    <location>
        <begin position="6"/>
        <end position="338"/>
    </location>
</feature>
<dbReference type="InterPro" id="IPR001155">
    <property type="entry name" value="OxRdtase_FMN_N"/>
</dbReference>
<dbReference type="Pfam" id="PF00724">
    <property type="entry name" value="Oxidored_FMN"/>
    <property type="match status" value="1"/>
</dbReference>
<dbReference type="AlphaFoldDB" id="A0A9P5BBB4"/>
<keyword evidence="4" id="KW-1185">Reference proteome</keyword>
<evidence type="ECO:0000256" key="1">
    <source>
        <dbReference type="ARBA" id="ARBA00022630"/>
    </source>
</evidence>
<evidence type="ECO:0000313" key="3">
    <source>
        <dbReference type="EMBL" id="KAF4498656.1"/>
    </source>
</evidence>
<reference evidence="3" key="1">
    <citation type="submission" date="2020-01" db="EMBL/GenBank/DDBJ databases">
        <title>Identification and distribution of gene clusters putatively required for synthesis of sphingolipid metabolism inhibitors in phylogenetically diverse species of the filamentous fungus Fusarium.</title>
        <authorList>
            <person name="Kim H.-S."/>
            <person name="Busman M."/>
            <person name="Brown D.W."/>
            <person name="Divon H."/>
            <person name="Uhlig S."/>
            <person name="Proctor R.H."/>
        </authorList>
    </citation>
    <scope>NUCLEOTIDE SEQUENCE</scope>
    <source>
        <strain evidence="3">NRRL 31653</strain>
    </source>
</reference>
<dbReference type="Gene3D" id="3.20.20.70">
    <property type="entry name" value="Aldolase class I"/>
    <property type="match status" value="1"/>
</dbReference>
<protein>
    <submittedName>
        <fullName evidence="3">NADPH2 dehydrogenase chain OYE2</fullName>
    </submittedName>
</protein>
<dbReference type="SUPFAM" id="SSF51395">
    <property type="entry name" value="FMN-linked oxidoreductases"/>
    <property type="match status" value="1"/>
</dbReference>
<dbReference type="InterPro" id="IPR045247">
    <property type="entry name" value="Oye-like"/>
</dbReference>
<sequence length="368" mass="41236">MSDSRLFQPMKVGNIKVQHRIGMAPLTRLRASIERVPNALMKEYYGQRASIPGTLIITEGTLVSPAAGGGFARTPGIWNQEQVSAWKEITDEVHRKGSFIFVQLFAMGRAATVEVARDEGIDIIGPSAIPIEGSPAQPRAMTLEEIHEMVEAFVTASENAVKAGFDGVEIHGANGYLLDQFLQDVSNQRDDEYGGSIENRSRLITEILERTVQAIGPERVGIRLSPWSTFQSMRMKDPIPQFTDIINKASRLNLAYLHLIESRISGSQDYQYHGCEKLDFAYGLWKGPFLIAGGYKLKEAERLVDEEHPDKDIMVMFGRNFLANPDLVYRIKEGLELNPYERKTFYSSDLEGYVDYPFAARKDAAVPK</sequence>
<dbReference type="OrthoDB" id="276546at2759"/>
<accession>A0A9P5BBB4</accession>
<dbReference type="EMBL" id="LUFC02000320">
    <property type="protein sequence ID" value="KAF4498656.1"/>
    <property type="molecule type" value="Genomic_DNA"/>
</dbReference>
<dbReference type="PANTHER" id="PTHR22893:SF91">
    <property type="entry name" value="NADPH DEHYDROGENASE 2-RELATED"/>
    <property type="match status" value="1"/>
</dbReference>
<dbReference type="InterPro" id="IPR013785">
    <property type="entry name" value="Aldolase_TIM"/>
</dbReference>
<gene>
    <name evidence="3" type="ORF">FAGAP_5134</name>
</gene>
<comment type="caution">
    <text evidence="3">The sequence shown here is derived from an EMBL/GenBank/DDBJ whole genome shotgun (WGS) entry which is preliminary data.</text>
</comment>
<keyword evidence="1" id="KW-0285">Flavoprotein</keyword>